<dbReference type="AlphaFoldDB" id="A0A1G7YTX2"/>
<dbReference type="Gene3D" id="2.60.40.10">
    <property type="entry name" value="Immunoglobulins"/>
    <property type="match status" value="2"/>
</dbReference>
<dbReference type="Pfam" id="PF17957">
    <property type="entry name" value="Big_7"/>
    <property type="match status" value="2"/>
</dbReference>
<dbReference type="SMART" id="SM00495">
    <property type="entry name" value="ChtBD3"/>
    <property type="match status" value="2"/>
</dbReference>
<name>A0A1G7YTX2_9VIBR</name>
<dbReference type="SUPFAM" id="SSF51445">
    <property type="entry name" value="(Trans)glycosidases"/>
    <property type="match status" value="1"/>
</dbReference>
<dbReference type="SMART" id="SM00636">
    <property type="entry name" value="Glyco_18"/>
    <property type="match status" value="1"/>
</dbReference>
<proteinExistence type="inferred from homology"/>
<keyword evidence="3" id="KW-0146">Chitin degradation</keyword>
<dbReference type="RefSeq" id="WP_093271167.1">
    <property type="nucleotide sequence ID" value="NZ_FNDD01000006.1"/>
</dbReference>
<dbReference type="GO" id="GO:0030246">
    <property type="term" value="F:carbohydrate binding"/>
    <property type="evidence" value="ECO:0007669"/>
    <property type="project" value="InterPro"/>
</dbReference>
<dbReference type="PANTHER" id="PTHR11177">
    <property type="entry name" value="CHITINASE"/>
    <property type="match status" value="1"/>
</dbReference>
<dbReference type="PROSITE" id="PS01095">
    <property type="entry name" value="GH18_1"/>
    <property type="match status" value="1"/>
</dbReference>
<keyword evidence="5 7" id="KW-0326">Glycosidase</keyword>
<evidence type="ECO:0000313" key="11">
    <source>
        <dbReference type="Proteomes" id="UP000198854"/>
    </source>
</evidence>
<dbReference type="GO" id="GO:0005576">
    <property type="term" value="C:extracellular region"/>
    <property type="evidence" value="ECO:0007669"/>
    <property type="project" value="InterPro"/>
</dbReference>
<dbReference type="Gene3D" id="3.10.50.10">
    <property type="match status" value="1"/>
</dbReference>
<dbReference type="FunFam" id="3.20.20.80:FF:000168">
    <property type="entry name" value="Chitodextrinase"/>
    <property type="match status" value="1"/>
</dbReference>
<dbReference type="InterPro" id="IPR003610">
    <property type="entry name" value="CBM5/12"/>
</dbReference>
<accession>A0A1G7YTX2</accession>
<keyword evidence="4" id="KW-0119">Carbohydrate metabolism</keyword>
<dbReference type="Gene3D" id="3.20.20.80">
    <property type="entry name" value="Glycosidases"/>
    <property type="match status" value="1"/>
</dbReference>
<dbReference type="EMBL" id="FNDD01000006">
    <property type="protein sequence ID" value="SDG99320.1"/>
    <property type="molecule type" value="Genomic_DNA"/>
</dbReference>
<evidence type="ECO:0000256" key="1">
    <source>
        <dbReference type="ARBA" id="ARBA00009121"/>
    </source>
</evidence>
<dbReference type="CDD" id="cd12215">
    <property type="entry name" value="ChiC_BD"/>
    <property type="match status" value="1"/>
</dbReference>
<dbReference type="GO" id="GO:0004553">
    <property type="term" value="F:hydrolase activity, hydrolyzing O-glycosyl compounds"/>
    <property type="evidence" value="ECO:0007669"/>
    <property type="project" value="InterPro"/>
</dbReference>
<protein>
    <submittedName>
        <fullName evidence="10">Chitinase family 18</fullName>
    </submittedName>
</protein>
<dbReference type="PROSITE" id="PS51910">
    <property type="entry name" value="GH18_2"/>
    <property type="match status" value="1"/>
</dbReference>
<keyword evidence="11" id="KW-1185">Reference proteome</keyword>
<keyword evidence="2 7" id="KW-0378">Hydrolase</keyword>
<dbReference type="GO" id="GO:0006032">
    <property type="term" value="P:chitin catabolic process"/>
    <property type="evidence" value="ECO:0007669"/>
    <property type="project" value="UniProtKB-KW"/>
</dbReference>
<dbReference type="Gene3D" id="2.10.10.20">
    <property type="entry name" value="Carbohydrate-binding module superfamily 5/12"/>
    <property type="match status" value="1"/>
</dbReference>
<dbReference type="InterPro" id="IPR009470">
    <property type="entry name" value="Chi_C"/>
</dbReference>
<dbReference type="Pfam" id="PF00704">
    <property type="entry name" value="Glyco_hydro_18"/>
    <property type="match status" value="1"/>
</dbReference>
<dbReference type="InterPro" id="IPR001579">
    <property type="entry name" value="Glyco_hydro_18_chit_AS"/>
</dbReference>
<evidence type="ECO:0000256" key="7">
    <source>
        <dbReference type="RuleBase" id="RU000489"/>
    </source>
</evidence>
<evidence type="ECO:0000259" key="9">
    <source>
        <dbReference type="PROSITE" id="PS51910"/>
    </source>
</evidence>
<dbReference type="InterPro" id="IPR017853">
    <property type="entry name" value="GH"/>
</dbReference>
<feature type="signal peptide" evidence="8">
    <location>
        <begin position="1"/>
        <end position="30"/>
    </location>
</feature>
<evidence type="ECO:0000256" key="4">
    <source>
        <dbReference type="ARBA" id="ARBA00023277"/>
    </source>
</evidence>
<evidence type="ECO:0000256" key="8">
    <source>
        <dbReference type="SAM" id="SignalP"/>
    </source>
</evidence>
<evidence type="ECO:0000256" key="3">
    <source>
        <dbReference type="ARBA" id="ARBA00023024"/>
    </source>
</evidence>
<dbReference type="InterPro" id="IPR013783">
    <property type="entry name" value="Ig-like_fold"/>
</dbReference>
<feature type="chain" id="PRO_5011787101" evidence="8">
    <location>
        <begin position="31"/>
        <end position="1045"/>
    </location>
</feature>
<dbReference type="STRING" id="861298.SAMN04488136_10620"/>
<feature type="domain" description="GH18" evidence="9">
    <location>
        <begin position="320"/>
        <end position="823"/>
    </location>
</feature>
<keyword evidence="6" id="KW-0624">Polysaccharide degradation</keyword>
<reference evidence="10 11" key="1">
    <citation type="submission" date="2016-10" db="EMBL/GenBank/DDBJ databases">
        <authorList>
            <person name="de Groot N.N."/>
        </authorList>
    </citation>
    <scope>NUCLEOTIDE SEQUENCE [LARGE SCALE GENOMIC DNA]</scope>
    <source>
        <strain evidence="10 11">CGMCC 1.10228</strain>
    </source>
</reference>
<dbReference type="PANTHER" id="PTHR11177:SF308">
    <property type="entry name" value="CHITINASE A"/>
    <property type="match status" value="1"/>
</dbReference>
<sequence length="1045" mass="113534">MYLLVSKSLNKTFSLSIVSASCLLAWNSHASVDCTSLEPWQTDAIYNTGDQIQYQDSAYQANYWTQGHSPATHSGEWAQWSLLDSCALDDETQNQAPQVTITSPVNSEGLQAGSTVSISAQASDQDGTIERVDFLIDANVIASSSAEPYSATWLASEGTHILSAIAYDDAGAASEQTNLTLVVESSDETNVAPSASISLSDTQLLVGETATLTIEALDADGRVASVDVYANDTLIASLSSEPFSVEYTTQQVGSVAFYTIVQDNLGATSMSSTVNLTVTSEQIASDCRPDGLYQTPDVSVPYCTVYDQDGREMMGADHPRRVIGYFTSWRSSDDPQSAYLVKDIPWQQLTHINYAFVSIGGDGKVNIGDVSDPDNVAVNKQWEGVEIDESLGFKGHFGALATYKARYGVKTLVSIGGWAETGGHFDSSGARIDDGGFYTMTTNDDGSINYQGIEIFAESAVELIRQYQFDGIDIDYEYPTSMAGAGNPLDSAIMEPRREYLWASYQQLMKVLRNKLDQASAQDGVHYLLTIAAPSSGYLLRGMETFDVTQYLDYVNIMSYDLHGAWNDHVGHNAALFDSGEDSELAQWNVYDTSAYGGIGYLNTDWAYHYFRGSMPAGRINIGVPYYTRGWQGVSGGEHGLWGRAALPDQTQCPEGTGVGESNNCGYGAVGIDNMWHDTDPRGNEMGAGSNPMWHAKNLQQGIWGSYAEAYLLDPDNDVSDQLVGEYTRYYDQVSVAPWLWNEQKRVFLSIEDQASIEAKADYVIDKEIGGIMFWELAGDYNCYLVDESGVRTSNIDSSEQSCASGQGEYHMGNTMTKAIYDKFSAAKPYGNQRATQDMPAQTVDIGVAIGGFKVGDQNYPINPKITFTNQTGFTIAGGTEFQFDIPVSAPNNAKDQNGANLSVISSGHSRADNIGGLDGVMHRVSFTLPAWQSLASGESYELDMVYYLPISGPANYTVIIDGVEYGLSFEHPQLPKADLSAVGEDEQSGDTTGGEVIVWQAGVTQVENGDLVSNQGSCYQAQNNPGVWDTPTASNWFWVEVTCP</sequence>
<keyword evidence="8" id="KW-0732">Signal</keyword>
<gene>
    <name evidence="10" type="ORF">SAMN04488136_10620</name>
</gene>
<evidence type="ECO:0000313" key="10">
    <source>
        <dbReference type="EMBL" id="SDG99320.1"/>
    </source>
</evidence>
<dbReference type="SUPFAM" id="SSF51055">
    <property type="entry name" value="Carbohydrate binding domain"/>
    <property type="match status" value="1"/>
</dbReference>
<organism evidence="10 11">
    <name type="scientific">Vibrio xiamenensis</name>
    <dbReference type="NCBI Taxonomy" id="861298"/>
    <lineage>
        <taxon>Bacteria</taxon>
        <taxon>Pseudomonadati</taxon>
        <taxon>Pseudomonadota</taxon>
        <taxon>Gammaproteobacteria</taxon>
        <taxon>Vibrionales</taxon>
        <taxon>Vibrionaceae</taxon>
        <taxon>Vibrio</taxon>
    </lineage>
</organism>
<dbReference type="Pfam" id="PF06483">
    <property type="entry name" value="ChiC"/>
    <property type="match status" value="1"/>
</dbReference>
<dbReference type="InterPro" id="IPR011583">
    <property type="entry name" value="Chitinase_II/V-like_cat"/>
</dbReference>
<dbReference type="InterPro" id="IPR001223">
    <property type="entry name" value="Glyco_hydro18_cat"/>
</dbReference>
<dbReference type="InterPro" id="IPR029070">
    <property type="entry name" value="Chitinase_insertion_sf"/>
</dbReference>
<dbReference type="InterPro" id="IPR050314">
    <property type="entry name" value="Glycosyl_Hydrlase_18"/>
</dbReference>
<dbReference type="InterPro" id="IPR036573">
    <property type="entry name" value="CBM_sf_5/12"/>
</dbReference>
<comment type="similarity">
    <text evidence="1">Belongs to the glycosyl hydrolase 18 family. Chitinase class II subfamily.</text>
</comment>
<dbReference type="OrthoDB" id="9775889at2"/>
<dbReference type="GO" id="GO:0008061">
    <property type="term" value="F:chitin binding"/>
    <property type="evidence" value="ECO:0007669"/>
    <property type="project" value="InterPro"/>
</dbReference>
<dbReference type="PROSITE" id="PS51257">
    <property type="entry name" value="PROKAR_LIPOPROTEIN"/>
    <property type="match status" value="1"/>
</dbReference>
<dbReference type="Proteomes" id="UP000198854">
    <property type="component" value="Unassembled WGS sequence"/>
</dbReference>
<dbReference type="CDD" id="cd06548">
    <property type="entry name" value="GH18_chitinase"/>
    <property type="match status" value="1"/>
</dbReference>
<dbReference type="GO" id="GO:0000272">
    <property type="term" value="P:polysaccharide catabolic process"/>
    <property type="evidence" value="ECO:0007669"/>
    <property type="project" value="UniProtKB-KW"/>
</dbReference>
<evidence type="ECO:0000256" key="6">
    <source>
        <dbReference type="ARBA" id="ARBA00023326"/>
    </source>
</evidence>
<dbReference type="SUPFAM" id="SSF54556">
    <property type="entry name" value="Chitinase insertion domain"/>
    <property type="match status" value="1"/>
</dbReference>
<evidence type="ECO:0000256" key="2">
    <source>
        <dbReference type="ARBA" id="ARBA00022801"/>
    </source>
</evidence>
<evidence type="ECO:0000256" key="5">
    <source>
        <dbReference type="ARBA" id="ARBA00023295"/>
    </source>
</evidence>